<proteinExistence type="predicted"/>
<organism evidence="1 2">
    <name type="scientific">Phragmitibacter flavus</name>
    <dbReference type="NCBI Taxonomy" id="2576071"/>
    <lineage>
        <taxon>Bacteria</taxon>
        <taxon>Pseudomonadati</taxon>
        <taxon>Verrucomicrobiota</taxon>
        <taxon>Verrucomicrobiia</taxon>
        <taxon>Verrucomicrobiales</taxon>
        <taxon>Verrucomicrobiaceae</taxon>
        <taxon>Phragmitibacter</taxon>
    </lineage>
</organism>
<gene>
    <name evidence="1" type="ORF">FEM03_23320</name>
</gene>
<dbReference type="InterPro" id="IPR023214">
    <property type="entry name" value="HAD_sf"/>
</dbReference>
<keyword evidence="2" id="KW-1185">Reference proteome</keyword>
<protein>
    <submittedName>
        <fullName evidence="1">HAD family phosphatase</fullName>
    </submittedName>
</protein>
<evidence type="ECO:0000313" key="1">
    <source>
        <dbReference type="EMBL" id="TLD68335.1"/>
    </source>
</evidence>
<dbReference type="OrthoDB" id="9797415at2"/>
<dbReference type="CDD" id="cd02603">
    <property type="entry name" value="HAD_sEH-N_like"/>
    <property type="match status" value="1"/>
</dbReference>
<dbReference type="PANTHER" id="PTHR43611">
    <property type="entry name" value="ALPHA-D-GLUCOSE 1-PHOSPHATE PHOSPHATASE"/>
    <property type="match status" value="1"/>
</dbReference>
<evidence type="ECO:0000313" key="2">
    <source>
        <dbReference type="Proteomes" id="UP000306196"/>
    </source>
</evidence>
<dbReference type="SFLD" id="SFLDG01129">
    <property type="entry name" value="C1.5:_HAD__Beta-PGM__Phosphata"/>
    <property type="match status" value="1"/>
</dbReference>
<dbReference type="SFLD" id="SFLDS00003">
    <property type="entry name" value="Haloacid_Dehalogenase"/>
    <property type="match status" value="1"/>
</dbReference>
<dbReference type="RefSeq" id="WP_138088727.1">
    <property type="nucleotide sequence ID" value="NZ_VAUV01000027.1"/>
</dbReference>
<dbReference type="EMBL" id="VAUV01000027">
    <property type="protein sequence ID" value="TLD68335.1"/>
    <property type="molecule type" value="Genomic_DNA"/>
</dbReference>
<dbReference type="InterPro" id="IPR036412">
    <property type="entry name" value="HAD-like_sf"/>
</dbReference>
<accession>A0A5R8K8Q9</accession>
<dbReference type="Gene3D" id="3.40.50.1000">
    <property type="entry name" value="HAD superfamily/HAD-like"/>
    <property type="match status" value="1"/>
</dbReference>
<comment type="caution">
    <text evidence="1">The sequence shown here is derived from an EMBL/GenBank/DDBJ whole genome shotgun (WGS) entry which is preliminary data.</text>
</comment>
<sequence>MTAYLFDIGNVLLRFDFTPAARQLALLSEASTEEILTLLAPFKDDLESGRISDADFIQQSSDLIRFRGTSAEFAAIWNDIFTPNEPMIPLIEALAQQHPLYLLSNTSGLHKDYFFAKYPFFSHFKGGIFSHEARCAKPGEAIFQRAIVTFDLDPASTVFIDDLADNIATARRLGFVAHHYHHENHQVLLAQLGNP</sequence>
<dbReference type="SUPFAM" id="SSF56784">
    <property type="entry name" value="HAD-like"/>
    <property type="match status" value="1"/>
</dbReference>
<dbReference type="InterPro" id="IPR006439">
    <property type="entry name" value="HAD-SF_hydro_IA"/>
</dbReference>
<dbReference type="NCBIfam" id="TIGR01509">
    <property type="entry name" value="HAD-SF-IA-v3"/>
    <property type="match status" value="1"/>
</dbReference>
<dbReference type="PANTHER" id="PTHR43611:SF3">
    <property type="entry name" value="FLAVIN MONONUCLEOTIDE HYDROLASE 1, CHLOROPLATIC"/>
    <property type="match status" value="1"/>
</dbReference>
<dbReference type="InterPro" id="IPR023198">
    <property type="entry name" value="PGP-like_dom2"/>
</dbReference>
<dbReference type="Gene3D" id="1.10.150.240">
    <property type="entry name" value="Putative phosphatase, domain 2"/>
    <property type="match status" value="1"/>
</dbReference>
<reference evidence="1 2" key="1">
    <citation type="submission" date="2019-05" db="EMBL/GenBank/DDBJ databases">
        <title>Verrucobacter flavum gen. nov., sp. nov. a new member of the family Verrucomicrobiaceae.</title>
        <authorList>
            <person name="Szuroczki S."/>
            <person name="Abbaszade G."/>
            <person name="Szabo A."/>
            <person name="Felfoldi T."/>
            <person name="Schumann P."/>
            <person name="Boka K."/>
            <person name="Keki Z."/>
            <person name="Toumi M."/>
            <person name="Toth E."/>
        </authorList>
    </citation>
    <scope>NUCLEOTIDE SEQUENCE [LARGE SCALE GENOMIC DNA]</scope>
    <source>
        <strain evidence="1 2">MG-N-17</strain>
    </source>
</reference>
<dbReference type="Proteomes" id="UP000306196">
    <property type="component" value="Unassembled WGS sequence"/>
</dbReference>
<dbReference type="Pfam" id="PF00702">
    <property type="entry name" value="Hydrolase"/>
    <property type="match status" value="1"/>
</dbReference>
<dbReference type="AlphaFoldDB" id="A0A5R8K8Q9"/>
<name>A0A5R8K8Q9_9BACT</name>